<dbReference type="GeneID" id="136088308"/>
<evidence type="ECO:0000313" key="3">
    <source>
        <dbReference type="RefSeq" id="XP_065668075.1"/>
    </source>
</evidence>
<dbReference type="PANTHER" id="PTHR46989">
    <property type="entry name" value="USP DOMAIN-CONTAINING PROTEIN"/>
    <property type="match status" value="1"/>
</dbReference>
<feature type="domain" description="UspA" evidence="1">
    <location>
        <begin position="8"/>
        <end position="148"/>
    </location>
</feature>
<dbReference type="InterPro" id="IPR014729">
    <property type="entry name" value="Rossmann-like_a/b/a_fold"/>
</dbReference>
<dbReference type="RefSeq" id="XP_065668075.1">
    <property type="nucleotide sequence ID" value="XM_065812003.1"/>
</dbReference>
<dbReference type="InterPro" id="IPR006015">
    <property type="entry name" value="Universal_stress_UspA"/>
</dbReference>
<name>A0ABM4D1E9_HYDVU</name>
<dbReference type="CDD" id="cd23659">
    <property type="entry name" value="USP_At3g01520-like"/>
    <property type="match status" value="1"/>
</dbReference>
<dbReference type="PRINTS" id="PR01438">
    <property type="entry name" value="UNVRSLSTRESS"/>
</dbReference>
<accession>A0ABM4D1E9</accession>
<protein>
    <submittedName>
        <fullName evidence="3">Uncharacterized protein LOC136088308</fullName>
    </submittedName>
</protein>
<evidence type="ECO:0000259" key="1">
    <source>
        <dbReference type="Pfam" id="PF00582"/>
    </source>
</evidence>
<dbReference type="InterPro" id="IPR006016">
    <property type="entry name" value="UspA"/>
</dbReference>
<sequence length="151" mass="17004">MDSKRKNCIAVNESETSKSAFEWYLKNHHRENDALVLLNVYEAPHLPTSNIASEMKSYRDEKNKQIANSVKVLELYENICKERKIKYSVAIEGTYGATGQTICDWASENKPNVIVLAQRGLSGIRRVLLGSTSDYVLHNATVPIIVIPPNK</sequence>
<organism evidence="2 3">
    <name type="scientific">Hydra vulgaris</name>
    <name type="common">Hydra</name>
    <name type="synonym">Hydra attenuata</name>
    <dbReference type="NCBI Taxonomy" id="6087"/>
    <lineage>
        <taxon>Eukaryota</taxon>
        <taxon>Metazoa</taxon>
        <taxon>Cnidaria</taxon>
        <taxon>Hydrozoa</taxon>
        <taxon>Hydroidolina</taxon>
        <taxon>Anthoathecata</taxon>
        <taxon>Aplanulata</taxon>
        <taxon>Hydridae</taxon>
        <taxon>Hydra</taxon>
    </lineage>
</organism>
<evidence type="ECO:0000313" key="2">
    <source>
        <dbReference type="Proteomes" id="UP001652625"/>
    </source>
</evidence>
<reference evidence="3" key="1">
    <citation type="submission" date="2025-08" db="UniProtKB">
        <authorList>
            <consortium name="RefSeq"/>
        </authorList>
    </citation>
    <scope>IDENTIFICATION</scope>
</reference>
<keyword evidence="2" id="KW-1185">Reference proteome</keyword>
<dbReference type="SUPFAM" id="SSF52402">
    <property type="entry name" value="Adenine nucleotide alpha hydrolases-like"/>
    <property type="match status" value="1"/>
</dbReference>
<gene>
    <name evidence="3" type="primary">LOC136088308</name>
</gene>
<dbReference type="PANTHER" id="PTHR46989:SF3">
    <property type="entry name" value="USPA DOMAIN-CONTAINING PROTEIN"/>
    <property type="match status" value="1"/>
</dbReference>
<dbReference type="Pfam" id="PF00582">
    <property type="entry name" value="Usp"/>
    <property type="match status" value="1"/>
</dbReference>
<dbReference type="Gene3D" id="3.40.50.620">
    <property type="entry name" value="HUPs"/>
    <property type="match status" value="1"/>
</dbReference>
<proteinExistence type="predicted"/>
<dbReference type="Proteomes" id="UP001652625">
    <property type="component" value="Chromosome 12"/>
</dbReference>